<evidence type="ECO:0000313" key="4">
    <source>
        <dbReference type="Proteomes" id="UP000011554"/>
    </source>
</evidence>
<keyword evidence="2" id="KW-1133">Transmembrane helix</keyword>
<evidence type="ECO:0008006" key="5">
    <source>
        <dbReference type="Google" id="ProtNLM"/>
    </source>
</evidence>
<feature type="region of interest" description="Disordered" evidence="1">
    <location>
        <begin position="172"/>
        <end position="204"/>
    </location>
</feature>
<keyword evidence="2" id="KW-0812">Transmembrane</keyword>
<dbReference type="OrthoDB" id="206389at2157"/>
<protein>
    <recommendedName>
        <fullName evidence="5">OB-fold tRNA/helicase-type nucleic acid binding protein</fullName>
    </recommendedName>
</protein>
<name>M0AVJ7_NATA1</name>
<evidence type="ECO:0000313" key="3">
    <source>
        <dbReference type="EMBL" id="ELZ01978.1"/>
    </source>
</evidence>
<proteinExistence type="predicted"/>
<dbReference type="PATRIC" id="fig|29540.5.peg.1825"/>
<gene>
    <name evidence="3" type="ORF">C481_08943</name>
</gene>
<reference evidence="3 4" key="1">
    <citation type="journal article" date="2014" name="PLoS Genet.">
        <title>Phylogenetically driven sequencing of extremely halophilic archaea reveals strategies for static and dynamic osmo-response.</title>
        <authorList>
            <person name="Becker E.A."/>
            <person name="Seitzer P.M."/>
            <person name="Tritt A."/>
            <person name="Larsen D."/>
            <person name="Krusor M."/>
            <person name="Yao A.I."/>
            <person name="Wu D."/>
            <person name="Madern D."/>
            <person name="Eisen J.A."/>
            <person name="Darling A.E."/>
            <person name="Facciotti M.T."/>
        </authorList>
    </citation>
    <scope>NUCLEOTIDE SEQUENCE [LARGE SCALE GENOMIC DNA]</scope>
    <source>
        <strain evidence="3 4">DSM 12278</strain>
    </source>
</reference>
<organism evidence="3 4">
    <name type="scientific">Natrialba asiatica (strain ATCC 700177 / DSM 12278 / JCM 9576 / FERM P-10747 / NBRC 102637 / 172P1)</name>
    <dbReference type="NCBI Taxonomy" id="29540"/>
    <lineage>
        <taxon>Archaea</taxon>
        <taxon>Methanobacteriati</taxon>
        <taxon>Methanobacteriota</taxon>
        <taxon>Stenosarchaea group</taxon>
        <taxon>Halobacteria</taxon>
        <taxon>Halobacteriales</taxon>
        <taxon>Natrialbaceae</taxon>
        <taxon>Natrialba</taxon>
    </lineage>
</organism>
<feature type="transmembrane region" description="Helical" evidence="2">
    <location>
        <begin position="130"/>
        <end position="148"/>
    </location>
</feature>
<sequence length="204" mass="22233">MRGPGTGWTRVVTIVALVAVLGGLFIWAGTMPTDPLEQPASDETEVPGDRGAYVGSTVTLGGQVVETDPVVIATRASGYGQFTVIGATEALQNTDGPLERGDHVTAYGTLEDESTLVAERTLTRESSEAGYMYLVSFLGGVWVVGRFVRGWRFDWETRAFVPRERPWSLSRLLGNNEQPRRSRRGSRGDRSPTQSDRTGGDRRA</sequence>
<evidence type="ECO:0000256" key="1">
    <source>
        <dbReference type="SAM" id="MobiDB-lite"/>
    </source>
</evidence>
<dbReference type="eggNOG" id="arCOG02859">
    <property type="taxonomic scope" value="Archaea"/>
</dbReference>
<dbReference type="RefSeq" id="WP_006108824.1">
    <property type="nucleotide sequence ID" value="NZ_AOIO01000022.1"/>
</dbReference>
<accession>M0AVJ7</accession>
<dbReference type="EMBL" id="AOIO01000022">
    <property type="protein sequence ID" value="ELZ01978.1"/>
    <property type="molecule type" value="Genomic_DNA"/>
</dbReference>
<dbReference type="STRING" id="29540.C481_08943"/>
<feature type="transmembrane region" description="Helical" evidence="2">
    <location>
        <begin position="7"/>
        <end position="28"/>
    </location>
</feature>
<evidence type="ECO:0000256" key="2">
    <source>
        <dbReference type="SAM" id="Phobius"/>
    </source>
</evidence>
<dbReference type="InterPro" id="IPR058927">
    <property type="entry name" value="OB_2TM"/>
</dbReference>
<keyword evidence="2" id="KW-0472">Membrane</keyword>
<comment type="caution">
    <text evidence="3">The sequence shown here is derived from an EMBL/GenBank/DDBJ whole genome shotgun (WGS) entry which is preliminary data.</text>
</comment>
<dbReference type="AlphaFoldDB" id="M0AVJ7"/>
<dbReference type="Proteomes" id="UP000011554">
    <property type="component" value="Unassembled WGS sequence"/>
</dbReference>
<keyword evidence="4" id="KW-1185">Reference proteome</keyword>
<dbReference type="Pfam" id="PF26045">
    <property type="entry name" value="OB_2TM_halo"/>
    <property type="match status" value="1"/>
</dbReference>